<reference evidence="2" key="1">
    <citation type="submission" date="2017-12" db="EMBL/GenBank/DDBJ databases">
        <title>Improved Draft Genome Sequence of Microcystis aeruginosa NIES-298, a Microcystin-Producing Cyanobacterium from Lake Kasumigaura, Japan.</title>
        <authorList>
            <person name="Yamaguchi H."/>
            <person name="Suzuki S."/>
            <person name="Kawachi M."/>
        </authorList>
    </citation>
    <scope>NUCLEOTIDE SEQUENCE [LARGE SCALE GENOMIC DNA]</scope>
    <source>
        <strain evidence="2">NIES-298</strain>
    </source>
</reference>
<organism evidence="1 2">
    <name type="scientific">Microcystis aeruginosa NIES-298</name>
    <dbReference type="NCBI Taxonomy" id="449468"/>
    <lineage>
        <taxon>Bacteria</taxon>
        <taxon>Bacillati</taxon>
        <taxon>Cyanobacteriota</taxon>
        <taxon>Cyanophyceae</taxon>
        <taxon>Oscillatoriophycideae</taxon>
        <taxon>Chroococcales</taxon>
        <taxon>Microcystaceae</taxon>
        <taxon>Microcystis</taxon>
    </lineage>
</organism>
<dbReference type="EMBL" id="BEYQ01000009">
    <property type="protein sequence ID" value="GBD53746.1"/>
    <property type="molecule type" value="Genomic_DNA"/>
</dbReference>
<dbReference type="Proteomes" id="UP000236321">
    <property type="component" value="Unassembled WGS sequence"/>
</dbReference>
<sequence length="284" mass="33448">MSIPQKLSKDALIMTAAINPGATPYVKMSDPEERLFQYLCSLVSWIQFSNISPIIFCENTGYHYDYSEIIQMAKNFNKHLEILLFVGNNESYKYGKGWGEGKIIEYAFKNSKVLHQQNRFYKITGQYFLRNCNEIIDLHQEYDNIFVQSKIREEYSDRLYKYPPNISPTEALRITYRSLQKSLFYLKTGQGFSRANVDYRIKTFFYKANIRFFQENLLKSYKKVNDREGYVLEKVYCDDLKNRDFLQNFLLKPQFIGRSGTGGDLLSGLDYDESIKTLARRLMT</sequence>
<comment type="caution">
    <text evidence="1">The sequence shown here is derived from an EMBL/GenBank/DDBJ whole genome shotgun (WGS) entry which is preliminary data.</text>
</comment>
<name>A0A2H6BUA9_MICAE</name>
<accession>A0A2H6BUA9</accession>
<dbReference type="AlphaFoldDB" id="A0A2H6BUA9"/>
<evidence type="ECO:0000313" key="1">
    <source>
        <dbReference type="EMBL" id="GBD53746.1"/>
    </source>
</evidence>
<proteinExistence type="predicted"/>
<gene>
    <name evidence="1" type="ORF">BGM30_28390</name>
</gene>
<evidence type="ECO:0000313" key="2">
    <source>
        <dbReference type="Proteomes" id="UP000236321"/>
    </source>
</evidence>
<dbReference type="RefSeq" id="WP_002751389.1">
    <property type="nucleotide sequence ID" value="NZ_BEIU01000008.1"/>
</dbReference>
<protein>
    <submittedName>
        <fullName evidence="1">Uncharacterized protein</fullName>
    </submittedName>
</protein>